<feature type="repeat" description="ANK" evidence="3">
    <location>
        <begin position="103"/>
        <end position="135"/>
    </location>
</feature>
<evidence type="ECO:0000256" key="3">
    <source>
        <dbReference type="PROSITE-ProRule" id="PRU00023"/>
    </source>
</evidence>
<keyword evidence="2 3" id="KW-0040">ANK repeat</keyword>
<accession>A0A812K9Q7</accession>
<name>A0A812K9Q7_9DINO</name>
<dbReference type="OrthoDB" id="4772757at2759"/>
<proteinExistence type="predicted"/>
<sequence>MVKLLLRHGADPNAGNGVDVPASPLMACLAENEEQGPSWNAEGVKKILEELLASRADVNGRPSHIEAGEPFRSSVFAAARDPWRGVLGLLLSARADVNTPDDYGDAPLYACINSGTEEATQLLLAHEADVNAEDGDGISAAVLQIMRRRLRRRGSRLSES</sequence>
<evidence type="ECO:0000313" key="5">
    <source>
        <dbReference type="Proteomes" id="UP000604046"/>
    </source>
</evidence>
<dbReference type="EMBL" id="CAJNDS010000621">
    <property type="protein sequence ID" value="CAE7223298.1"/>
    <property type="molecule type" value="Genomic_DNA"/>
</dbReference>
<dbReference type="InterPro" id="IPR036770">
    <property type="entry name" value="Ankyrin_rpt-contain_sf"/>
</dbReference>
<dbReference type="Proteomes" id="UP000604046">
    <property type="component" value="Unassembled WGS sequence"/>
</dbReference>
<dbReference type="PROSITE" id="PS50088">
    <property type="entry name" value="ANK_REPEAT"/>
    <property type="match status" value="1"/>
</dbReference>
<evidence type="ECO:0000256" key="2">
    <source>
        <dbReference type="ARBA" id="ARBA00023043"/>
    </source>
</evidence>
<evidence type="ECO:0000256" key="1">
    <source>
        <dbReference type="ARBA" id="ARBA00022737"/>
    </source>
</evidence>
<dbReference type="PROSITE" id="PS50297">
    <property type="entry name" value="ANK_REP_REGION"/>
    <property type="match status" value="1"/>
</dbReference>
<dbReference type="PANTHER" id="PTHR24171">
    <property type="entry name" value="ANKYRIN REPEAT DOMAIN-CONTAINING PROTEIN 39-RELATED"/>
    <property type="match status" value="1"/>
</dbReference>
<dbReference type="AlphaFoldDB" id="A0A812K9Q7"/>
<reference evidence="4" key="1">
    <citation type="submission" date="2021-02" db="EMBL/GenBank/DDBJ databases">
        <authorList>
            <person name="Dougan E. K."/>
            <person name="Rhodes N."/>
            <person name="Thang M."/>
            <person name="Chan C."/>
        </authorList>
    </citation>
    <scope>NUCLEOTIDE SEQUENCE</scope>
</reference>
<gene>
    <name evidence="4" type="ORF">SNAT2548_LOCUS8404</name>
</gene>
<evidence type="ECO:0000313" key="4">
    <source>
        <dbReference type="EMBL" id="CAE7223298.1"/>
    </source>
</evidence>
<keyword evidence="5" id="KW-1185">Reference proteome</keyword>
<dbReference type="InterPro" id="IPR002110">
    <property type="entry name" value="Ankyrin_rpt"/>
</dbReference>
<comment type="caution">
    <text evidence="4">The sequence shown here is derived from an EMBL/GenBank/DDBJ whole genome shotgun (WGS) entry which is preliminary data.</text>
</comment>
<protein>
    <submittedName>
        <fullName evidence="4">Uncharacterized protein</fullName>
    </submittedName>
</protein>
<dbReference type="SUPFAM" id="SSF48403">
    <property type="entry name" value="Ankyrin repeat"/>
    <property type="match status" value="1"/>
</dbReference>
<dbReference type="Gene3D" id="1.25.40.20">
    <property type="entry name" value="Ankyrin repeat-containing domain"/>
    <property type="match status" value="1"/>
</dbReference>
<organism evidence="4 5">
    <name type="scientific">Symbiodinium natans</name>
    <dbReference type="NCBI Taxonomy" id="878477"/>
    <lineage>
        <taxon>Eukaryota</taxon>
        <taxon>Sar</taxon>
        <taxon>Alveolata</taxon>
        <taxon>Dinophyceae</taxon>
        <taxon>Suessiales</taxon>
        <taxon>Symbiodiniaceae</taxon>
        <taxon>Symbiodinium</taxon>
    </lineage>
</organism>
<keyword evidence="1" id="KW-0677">Repeat</keyword>
<dbReference type="Pfam" id="PF00023">
    <property type="entry name" value="Ank"/>
    <property type="match status" value="1"/>
</dbReference>